<dbReference type="Ensembl" id="ENSPTET00000042384.1">
    <property type="protein sequence ID" value="ENSPTEP00000030626.1"/>
    <property type="gene ID" value="ENSPTEG00000029800.1"/>
</dbReference>
<reference evidence="1" key="2">
    <citation type="submission" date="2025-09" db="UniProtKB">
        <authorList>
            <consortium name="Ensembl"/>
        </authorList>
    </citation>
    <scope>IDENTIFICATION</scope>
</reference>
<dbReference type="AlphaFoldDB" id="A0A8C9I7E1"/>
<protein>
    <submittedName>
        <fullName evidence="1">Uncharacterized protein</fullName>
    </submittedName>
</protein>
<accession>A0A8C9I7E1</accession>
<reference evidence="1" key="1">
    <citation type="submission" date="2025-08" db="UniProtKB">
        <authorList>
            <consortium name="Ensembl"/>
        </authorList>
    </citation>
    <scope>IDENTIFICATION</scope>
</reference>
<organism evidence="1 2">
    <name type="scientific">Piliocolobus tephrosceles</name>
    <name type="common">Ugandan red Colobus</name>
    <dbReference type="NCBI Taxonomy" id="591936"/>
    <lineage>
        <taxon>Eukaryota</taxon>
        <taxon>Metazoa</taxon>
        <taxon>Chordata</taxon>
        <taxon>Craniata</taxon>
        <taxon>Vertebrata</taxon>
        <taxon>Euteleostomi</taxon>
        <taxon>Mammalia</taxon>
        <taxon>Eutheria</taxon>
        <taxon>Euarchontoglires</taxon>
        <taxon>Primates</taxon>
        <taxon>Haplorrhini</taxon>
        <taxon>Catarrhini</taxon>
        <taxon>Cercopithecidae</taxon>
        <taxon>Colobinae</taxon>
        <taxon>Piliocolobus</taxon>
    </lineage>
</organism>
<evidence type="ECO:0000313" key="2">
    <source>
        <dbReference type="Proteomes" id="UP000694416"/>
    </source>
</evidence>
<sequence>TSARSSGKRLRSGDWAAFEWMRVPLAPGKTPGAGAVEPGTGWDVCGFQSGPDTGSVTSGNSPTLWACFLPLKRRQ</sequence>
<name>A0A8C9I7E1_9PRIM</name>
<evidence type="ECO:0000313" key="1">
    <source>
        <dbReference type="Ensembl" id="ENSPTEP00000030626.1"/>
    </source>
</evidence>
<keyword evidence="2" id="KW-1185">Reference proteome</keyword>
<dbReference type="Proteomes" id="UP000694416">
    <property type="component" value="Unplaced"/>
</dbReference>
<proteinExistence type="predicted"/>